<dbReference type="GO" id="GO:1901678">
    <property type="term" value="P:iron coordination entity transport"/>
    <property type="evidence" value="ECO:0007669"/>
    <property type="project" value="UniProtKB-ARBA"/>
</dbReference>
<dbReference type="PROSITE" id="PS51257">
    <property type="entry name" value="PROKAR_LIPOPROTEIN"/>
    <property type="match status" value="1"/>
</dbReference>
<dbReference type="GeneID" id="57576007"/>
<protein>
    <submittedName>
        <fullName evidence="7">Substrate binding lipoprotein</fullName>
    </submittedName>
</protein>
<feature type="domain" description="Fe/B12 periplasmic-binding" evidence="6">
    <location>
        <begin position="90"/>
        <end position="346"/>
    </location>
</feature>
<dbReference type="InterPro" id="IPR051313">
    <property type="entry name" value="Bact_iron-sidero_bind"/>
</dbReference>
<feature type="signal peptide" evidence="5">
    <location>
        <begin position="1"/>
        <end position="25"/>
    </location>
</feature>
<evidence type="ECO:0000259" key="6">
    <source>
        <dbReference type="PROSITE" id="PS50983"/>
    </source>
</evidence>
<evidence type="ECO:0000256" key="3">
    <source>
        <dbReference type="ARBA" id="ARBA00022448"/>
    </source>
</evidence>
<keyword evidence="3" id="KW-0813">Transport</keyword>
<accession>A0A3S5Y239</accession>
<dbReference type="EMBL" id="FN563149">
    <property type="protein sequence ID" value="CBH46613.1"/>
    <property type="molecule type" value="Genomic_DNA"/>
</dbReference>
<dbReference type="PROSITE" id="PS50983">
    <property type="entry name" value="FE_B12_PBP"/>
    <property type="match status" value="1"/>
</dbReference>
<evidence type="ECO:0000256" key="2">
    <source>
        <dbReference type="ARBA" id="ARBA00008814"/>
    </source>
</evidence>
<comment type="similarity">
    <text evidence="2">Belongs to the bacterial solute-binding protein 8 family.</text>
</comment>
<sequence>MFVRSSLRKRTSVRIAMVAFATVFAATACGSSDTAADGPAGNTEVATGGRLFATADTATAELGSDAQPGQFPRTVKHALGETVIEKKPERVVVLDGGELDDVLSLGITPVGIANPEGLAGQPSYLADKLAGVPDVGTTNNLNLEAIVALQPDLILGSKLRADKTYPRLAEIAPTVFSIRPGFPWKENFLLVADAVGEETKAESVLNDYQARATEVRDSIQGDPSISLVRFMSGKTRLYGNLSFIGVILQDVGLRRPDIQNIEELAVEVSPETITQADGDWIFYSTYGKPDTTAEAQVLGGPLWAGMSAVKNGKAVPVSDETWFLALGPTGAMIVLDDLQNLLGSKQ</sequence>
<gene>
    <name evidence="7" type="ordered locus">REQ_04870</name>
</gene>
<reference evidence="7" key="1">
    <citation type="journal article" date="2010" name="PLoS Genet.">
        <title>The genome of a pathogenic rhodococcus: cooptive virulence underpinned by key gene acquisitions.</title>
        <authorList>
            <person name="Letek M."/>
            <person name="Gonzalez P."/>
            <person name="Macarthur I."/>
            <person name="Rodriguez H."/>
            <person name="Freeman T.C."/>
            <person name="Valero-Rello A."/>
            <person name="Blanco M."/>
            <person name="Buckley T."/>
            <person name="Cherevach I."/>
            <person name="Fahey R."/>
            <person name="Hapeshi A."/>
            <person name="Holdstock J."/>
            <person name="Leadon D."/>
            <person name="Navas J."/>
            <person name="Ocampo A."/>
            <person name="Quail M.A."/>
            <person name="Sanders M."/>
            <person name="Scortti M.M."/>
            <person name="Prescott J.F."/>
            <person name="Fogarty U."/>
            <person name="Meijer W.G."/>
            <person name="Parkhill J."/>
            <person name="Bentley S.D."/>
            <person name="Vazquez-Boland J.A."/>
        </authorList>
    </citation>
    <scope>NUCLEOTIDE SEQUENCE [LARGE SCALE GENOMIC DNA]</scope>
    <source>
        <strain evidence="7 8">103S</strain>
    </source>
</reference>
<dbReference type="InterPro" id="IPR002491">
    <property type="entry name" value="ABC_transptr_periplasmic_BD"/>
</dbReference>
<dbReference type="Gene3D" id="3.40.50.1980">
    <property type="entry name" value="Nitrogenase molybdenum iron protein domain"/>
    <property type="match status" value="2"/>
</dbReference>
<feature type="chain" id="PRO_5038816194" evidence="5">
    <location>
        <begin position="26"/>
        <end position="346"/>
    </location>
</feature>
<dbReference type="AlphaFoldDB" id="A0A3S5Y239"/>
<dbReference type="RefSeq" id="WP_005515932.1">
    <property type="nucleotide sequence ID" value="NC_014659.1"/>
</dbReference>
<organism evidence="7">
    <name type="scientific">Rhodococcus hoagii (strain 103S)</name>
    <name type="common">Rhodococcus equi</name>
    <dbReference type="NCBI Taxonomy" id="685727"/>
    <lineage>
        <taxon>Bacteria</taxon>
        <taxon>Bacillati</taxon>
        <taxon>Actinomycetota</taxon>
        <taxon>Actinomycetes</taxon>
        <taxon>Mycobacteriales</taxon>
        <taxon>Nocardiaceae</taxon>
        <taxon>Prescottella</taxon>
    </lineage>
</organism>
<dbReference type="PANTHER" id="PTHR30532:SF25">
    <property type="entry name" value="IRON(III) DICITRATE-BINDING PERIPLASMIC PROTEIN"/>
    <property type="match status" value="1"/>
</dbReference>
<dbReference type="PANTHER" id="PTHR30532">
    <property type="entry name" value="IRON III DICITRATE-BINDING PERIPLASMIC PROTEIN"/>
    <property type="match status" value="1"/>
</dbReference>
<keyword evidence="4 5" id="KW-0732">Signal</keyword>
<dbReference type="Pfam" id="PF01497">
    <property type="entry name" value="Peripla_BP_2"/>
    <property type="match status" value="1"/>
</dbReference>
<evidence type="ECO:0000256" key="4">
    <source>
        <dbReference type="ARBA" id="ARBA00022729"/>
    </source>
</evidence>
<evidence type="ECO:0000313" key="7">
    <source>
        <dbReference type="EMBL" id="CBH46613.1"/>
    </source>
</evidence>
<name>A0A3S5Y239_RHOH1</name>
<evidence type="ECO:0000256" key="1">
    <source>
        <dbReference type="ARBA" id="ARBA00004196"/>
    </source>
</evidence>
<dbReference type="Proteomes" id="UP001154400">
    <property type="component" value="Chromosome"/>
</dbReference>
<evidence type="ECO:0000256" key="5">
    <source>
        <dbReference type="SAM" id="SignalP"/>
    </source>
</evidence>
<keyword evidence="7" id="KW-0449">Lipoprotein</keyword>
<evidence type="ECO:0000313" key="8">
    <source>
        <dbReference type="Proteomes" id="UP000006892"/>
    </source>
</evidence>
<dbReference type="CDD" id="cd01146">
    <property type="entry name" value="FhuD"/>
    <property type="match status" value="1"/>
</dbReference>
<dbReference type="KEGG" id="req:REQ_04870"/>
<dbReference type="SUPFAM" id="SSF53807">
    <property type="entry name" value="Helical backbone' metal receptor"/>
    <property type="match status" value="1"/>
</dbReference>
<dbReference type="GO" id="GO:0030288">
    <property type="term" value="C:outer membrane-bounded periplasmic space"/>
    <property type="evidence" value="ECO:0007669"/>
    <property type="project" value="TreeGrafter"/>
</dbReference>
<comment type="subcellular location">
    <subcellularLocation>
        <location evidence="1">Cell envelope</location>
    </subcellularLocation>
</comment>
<proteinExistence type="inferred from homology"/>